<accession>A0A6J5P696</accession>
<gene>
    <name evidence="1" type="ORF">UFOVP828_55</name>
</gene>
<sequence length="117" mass="12402">MAFPGTYNINYYKGDRYEFVIYPKDAAGNTFDLTGYTSAFSIASETGPSPEDGPFAASAVISNAKDKITCVILPELGADNLVAGTTYYYDVQVSNGVEVVYTLLKGTISVTADVTGA</sequence>
<evidence type="ECO:0000313" key="1">
    <source>
        <dbReference type="EMBL" id="CAB4164635.1"/>
    </source>
</evidence>
<reference evidence="1" key="1">
    <citation type="submission" date="2020-04" db="EMBL/GenBank/DDBJ databases">
        <authorList>
            <person name="Chiriac C."/>
            <person name="Salcher M."/>
            <person name="Ghai R."/>
            <person name="Kavagutti S V."/>
        </authorList>
    </citation>
    <scope>NUCLEOTIDE SEQUENCE</scope>
</reference>
<proteinExistence type="predicted"/>
<name>A0A6J5P696_9CAUD</name>
<organism evidence="1">
    <name type="scientific">uncultured Caudovirales phage</name>
    <dbReference type="NCBI Taxonomy" id="2100421"/>
    <lineage>
        <taxon>Viruses</taxon>
        <taxon>Duplodnaviria</taxon>
        <taxon>Heunggongvirae</taxon>
        <taxon>Uroviricota</taxon>
        <taxon>Caudoviricetes</taxon>
        <taxon>Peduoviridae</taxon>
        <taxon>Maltschvirus</taxon>
        <taxon>Maltschvirus maltsch</taxon>
    </lineage>
</organism>
<dbReference type="EMBL" id="LR796766">
    <property type="protein sequence ID" value="CAB4164635.1"/>
    <property type="molecule type" value="Genomic_DNA"/>
</dbReference>
<protein>
    <submittedName>
        <fullName evidence="1">Uncharacterized protein</fullName>
    </submittedName>
</protein>